<keyword evidence="4 7" id="KW-1133">Transmembrane helix</keyword>
<feature type="transmembrane region" description="Helical" evidence="7">
    <location>
        <begin position="74"/>
        <end position="92"/>
    </location>
</feature>
<proteinExistence type="inferred from homology"/>
<dbReference type="Proteomes" id="UP000504635">
    <property type="component" value="Unplaced"/>
</dbReference>
<dbReference type="FunCoup" id="A0A6J2YT07">
    <property type="interactions" value="620"/>
</dbReference>
<sequence>MGLNAISSALLKGIYHSFKGMSVICYLDKEINERKQNRHSPTIRQKHIEREPSPHPHQRKQEDSKVIHKVLQCATLNGGIFLASVFVFECLLLPSLNKFFSVLFGSDAFVTMVVWSWIEYIVLLVYRSFWLVPLFFLSRVINAFWFQDIADSAYRYSRGRPVAFPSISELFADSIFSIFVQFLFLLQASLTSYIPIYPVGYILYVVQMSLLYSLYSFEYKWFNMGWKLHERLAFIENHWPYFVGFGLPLTIFTQLSDSWVVSGCVFSILFPFFILSGNEASPVTDASDIHLQLFTPVIAVANTFFSKIIGNNKHIPSAATNANTMPQQTSRLNRR</sequence>
<evidence type="ECO:0000313" key="8">
    <source>
        <dbReference type="Proteomes" id="UP000504635"/>
    </source>
</evidence>
<dbReference type="KEGG" id="soy:115891000"/>
<keyword evidence="3 7" id="KW-0812">Transmembrane</keyword>
<organism evidence="8 9">
    <name type="scientific">Sitophilus oryzae</name>
    <name type="common">Rice weevil</name>
    <name type="synonym">Curculio oryzae</name>
    <dbReference type="NCBI Taxonomy" id="7048"/>
    <lineage>
        <taxon>Eukaryota</taxon>
        <taxon>Metazoa</taxon>
        <taxon>Ecdysozoa</taxon>
        <taxon>Arthropoda</taxon>
        <taxon>Hexapoda</taxon>
        <taxon>Insecta</taxon>
        <taxon>Pterygota</taxon>
        <taxon>Neoptera</taxon>
        <taxon>Endopterygota</taxon>
        <taxon>Coleoptera</taxon>
        <taxon>Polyphaga</taxon>
        <taxon>Cucujiformia</taxon>
        <taxon>Curculionidae</taxon>
        <taxon>Dryophthorinae</taxon>
        <taxon>Sitophilus</taxon>
    </lineage>
</organism>
<dbReference type="PANTHER" id="PTHR21389">
    <property type="entry name" value="P53 INDUCED PROTEIN"/>
    <property type="match status" value="1"/>
</dbReference>
<dbReference type="CTD" id="10010"/>
<keyword evidence="8" id="KW-1185">Reference proteome</keyword>
<feature type="transmembrane region" description="Helical" evidence="7">
    <location>
        <begin position="259"/>
        <end position="277"/>
    </location>
</feature>
<dbReference type="RefSeq" id="XP_030767243.1">
    <property type="nucleotide sequence ID" value="XM_030911383.1"/>
</dbReference>
<dbReference type="GO" id="GO:0016236">
    <property type="term" value="P:macroautophagy"/>
    <property type="evidence" value="ECO:0007669"/>
    <property type="project" value="TreeGrafter"/>
</dbReference>
<feature type="compositionally biased region" description="Basic and acidic residues" evidence="6">
    <location>
        <begin position="46"/>
        <end position="63"/>
    </location>
</feature>
<evidence type="ECO:0000256" key="7">
    <source>
        <dbReference type="SAM" id="Phobius"/>
    </source>
</evidence>
<gene>
    <name evidence="9" type="primary">LOC115891000</name>
</gene>
<protein>
    <submittedName>
        <fullName evidence="9">Etoposide-induced protein 2.4 homolog</fullName>
    </submittedName>
</protein>
<reference evidence="9" key="1">
    <citation type="submission" date="2025-08" db="UniProtKB">
        <authorList>
            <consortium name="RefSeq"/>
        </authorList>
    </citation>
    <scope>IDENTIFICATION</scope>
    <source>
        <tissue evidence="9">Gonads</tissue>
    </source>
</reference>
<name>A0A6J2YT07_SITOR</name>
<feature type="transmembrane region" description="Helical" evidence="7">
    <location>
        <begin position="167"/>
        <end position="190"/>
    </location>
</feature>
<dbReference type="GeneID" id="115891000"/>
<evidence type="ECO:0000256" key="4">
    <source>
        <dbReference type="ARBA" id="ARBA00022989"/>
    </source>
</evidence>
<dbReference type="InterPro" id="IPR059112">
    <property type="entry name" value="CysZ/EI24"/>
</dbReference>
<dbReference type="PANTHER" id="PTHR21389:SF0">
    <property type="entry name" value="ETOPOSIDE-INDUCED PROTEIN 2.4 HOMOLOG"/>
    <property type="match status" value="1"/>
</dbReference>
<dbReference type="OrthoDB" id="266518at2759"/>
<evidence type="ECO:0000256" key="6">
    <source>
        <dbReference type="SAM" id="MobiDB-lite"/>
    </source>
</evidence>
<dbReference type="GO" id="GO:0016020">
    <property type="term" value="C:membrane"/>
    <property type="evidence" value="ECO:0007669"/>
    <property type="project" value="UniProtKB-SubCell"/>
</dbReference>
<dbReference type="AlphaFoldDB" id="A0A6J2YT07"/>
<comment type="similarity">
    <text evidence="2">Belongs to the EI24 family.</text>
</comment>
<feature type="transmembrane region" description="Helical" evidence="7">
    <location>
        <begin position="289"/>
        <end position="305"/>
    </location>
</feature>
<feature type="transmembrane region" description="Helical" evidence="7">
    <location>
        <begin position="124"/>
        <end position="146"/>
    </location>
</feature>
<evidence type="ECO:0000313" key="9">
    <source>
        <dbReference type="RefSeq" id="XP_030767243.1"/>
    </source>
</evidence>
<evidence type="ECO:0000256" key="5">
    <source>
        <dbReference type="ARBA" id="ARBA00023136"/>
    </source>
</evidence>
<dbReference type="GO" id="GO:0005783">
    <property type="term" value="C:endoplasmic reticulum"/>
    <property type="evidence" value="ECO:0007669"/>
    <property type="project" value="TreeGrafter"/>
</dbReference>
<evidence type="ECO:0000256" key="1">
    <source>
        <dbReference type="ARBA" id="ARBA00004141"/>
    </source>
</evidence>
<evidence type="ECO:0000256" key="2">
    <source>
        <dbReference type="ARBA" id="ARBA00010970"/>
    </source>
</evidence>
<evidence type="ECO:0000256" key="3">
    <source>
        <dbReference type="ARBA" id="ARBA00022692"/>
    </source>
</evidence>
<accession>A0A6J2YT07</accession>
<dbReference type="Pfam" id="PF07264">
    <property type="entry name" value="EI24"/>
    <property type="match status" value="1"/>
</dbReference>
<comment type="subcellular location">
    <subcellularLocation>
        <location evidence="1">Membrane</location>
        <topology evidence="1">Multi-pass membrane protein</topology>
    </subcellularLocation>
</comment>
<keyword evidence="5 7" id="KW-0472">Membrane</keyword>
<feature type="transmembrane region" description="Helical" evidence="7">
    <location>
        <begin position="196"/>
        <end position="217"/>
    </location>
</feature>
<dbReference type="InParanoid" id="A0A6J2YT07"/>
<feature type="region of interest" description="Disordered" evidence="6">
    <location>
        <begin position="36"/>
        <end position="63"/>
    </location>
</feature>